<dbReference type="Proteomes" id="UP000184364">
    <property type="component" value="Unassembled WGS sequence"/>
</dbReference>
<gene>
    <name evidence="1" type="ORF">SAMN05444267_100677</name>
</gene>
<evidence type="ECO:0008006" key="3">
    <source>
        <dbReference type="Google" id="ProtNLM"/>
    </source>
</evidence>
<evidence type="ECO:0000313" key="1">
    <source>
        <dbReference type="EMBL" id="SHK65354.1"/>
    </source>
</evidence>
<dbReference type="OrthoDB" id="921445at2"/>
<accession>A0A1M6U852</accession>
<sequence>MRQTTLIIFLFFAAFINAQVKFEKGYIITNDGEKKEVLIKNIDWINSPNEFTYKINENSKETIATATNVKEFAVYNYNKYVVYNGPMDYSSEDISLLSYQSEPEFKESTIFLKEITSGNKNLYSYKGNNMTRYFYSETIKDSDIKPLTYKKYYLAGNNMKIATNEQYISELKKLFSDDPKIQSSISTAKYTVSNLKKLFIAYNGKSLDIVTLDNTVLSDKNKTKFNLSIRPGVNFYSKVDVQNMLGTQSFESRTNFRIGIEAEVVLPFNRNKWAVLFEPTYSFYSNGKISQSASDKLYNISMDSYSFINLPIGIRHYMFLNEKSKFFINAQLNVLRLKSGKAKSIDLDYNGSVFDNPRLASSQVGKSFSIGAGYTYNNKYTVELQYNTSNEIIENSLSRSAKISYSSIILGYNIF</sequence>
<protein>
    <recommendedName>
        <fullName evidence="3">Outer membrane protein beta-barrel domain-containing protein</fullName>
    </recommendedName>
</protein>
<keyword evidence="2" id="KW-1185">Reference proteome</keyword>
<dbReference type="AlphaFoldDB" id="A0A1M6U852"/>
<name>A0A1M6U852_9FLAO</name>
<dbReference type="STRING" id="1302687.SAMN05444267_100677"/>
<dbReference type="RefSeq" id="WP_073291583.1">
    <property type="nucleotide sequence ID" value="NZ_FRAV01000006.1"/>
</dbReference>
<dbReference type="EMBL" id="FRAV01000006">
    <property type="protein sequence ID" value="SHK65354.1"/>
    <property type="molecule type" value="Genomic_DNA"/>
</dbReference>
<reference evidence="2" key="1">
    <citation type="submission" date="2016-11" db="EMBL/GenBank/DDBJ databases">
        <authorList>
            <person name="Varghese N."/>
            <person name="Submissions S."/>
        </authorList>
    </citation>
    <scope>NUCLEOTIDE SEQUENCE [LARGE SCALE GENOMIC DNA]</scope>
    <source>
        <strain evidence="2">DSM 26899</strain>
    </source>
</reference>
<evidence type="ECO:0000313" key="2">
    <source>
        <dbReference type="Proteomes" id="UP000184364"/>
    </source>
</evidence>
<proteinExistence type="predicted"/>
<organism evidence="1 2">
    <name type="scientific">Chryseobacterium polytrichastri</name>
    <dbReference type="NCBI Taxonomy" id="1302687"/>
    <lineage>
        <taxon>Bacteria</taxon>
        <taxon>Pseudomonadati</taxon>
        <taxon>Bacteroidota</taxon>
        <taxon>Flavobacteriia</taxon>
        <taxon>Flavobacteriales</taxon>
        <taxon>Weeksellaceae</taxon>
        <taxon>Chryseobacterium group</taxon>
        <taxon>Chryseobacterium</taxon>
    </lineage>
</organism>